<evidence type="ECO:0000313" key="1">
    <source>
        <dbReference type="EMBL" id="KAJ8380292.1"/>
    </source>
</evidence>
<accession>A0A9Q1JDA9</accession>
<name>A0A9Q1JDA9_SYNKA</name>
<comment type="caution">
    <text evidence="1">The sequence shown here is derived from an EMBL/GenBank/DDBJ whole genome shotgun (WGS) entry which is preliminary data.</text>
</comment>
<reference evidence="1" key="1">
    <citation type="journal article" date="2023" name="Science">
        <title>Genome structures resolve the early diversification of teleost fishes.</title>
        <authorList>
            <person name="Parey E."/>
            <person name="Louis A."/>
            <person name="Montfort J."/>
            <person name="Bouchez O."/>
            <person name="Roques C."/>
            <person name="Iampietro C."/>
            <person name="Lluch J."/>
            <person name="Castinel A."/>
            <person name="Donnadieu C."/>
            <person name="Desvignes T."/>
            <person name="Floi Bucao C."/>
            <person name="Jouanno E."/>
            <person name="Wen M."/>
            <person name="Mejri S."/>
            <person name="Dirks R."/>
            <person name="Jansen H."/>
            <person name="Henkel C."/>
            <person name="Chen W.J."/>
            <person name="Zahm M."/>
            <person name="Cabau C."/>
            <person name="Klopp C."/>
            <person name="Thompson A.W."/>
            <person name="Robinson-Rechavi M."/>
            <person name="Braasch I."/>
            <person name="Lecointre G."/>
            <person name="Bobe J."/>
            <person name="Postlethwait J.H."/>
            <person name="Berthelot C."/>
            <person name="Roest Crollius H."/>
            <person name="Guiguen Y."/>
        </authorList>
    </citation>
    <scope>NUCLEOTIDE SEQUENCE</scope>
    <source>
        <strain evidence="1">WJC10195</strain>
    </source>
</reference>
<gene>
    <name evidence="1" type="ORF">SKAU_G00010700</name>
</gene>
<dbReference type="EMBL" id="JAINUF010000001">
    <property type="protein sequence ID" value="KAJ8380292.1"/>
    <property type="molecule type" value="Genomic_DNA"/>
</dbReference>
<evidence type="ECO:0000313" key="2">
    <source>
        <dbReference type="Proteomes" id="UP001152622"/>
    </source>
</evidence>
<dbReference type="AlphaFoldDB" id="A0A9Q1JDA9"/>
<proteinExistence type="predicted"/>
<keyword evidence="2" id="KW-1185">Reference proteome</keyword>
<protein>
    <submittedName>
        <fullName evidence="1">Uncharacterized protein</fullName>
    </submittedName>
</protein>
<organism evidence="1 2">
    <name type="scientific">Synaphobranchus kaupii</name>
    <name type="common">Kaup's arrowtooth eel</name>
    <dbReference type="NCBI Taxonomy" id="118154"/>
    <lineage>
        <taxon>Eukaryota</taxon>
        <taxon>Metazoa</taxon>
        <taxon>Chordata</taxon>
        <taxon>Craniata</taxon>
        <taxon>Vertebrata</taxon>
        <taxon>Euteleostomi</taxon>
        <taxon>Actinopterygii</taxon>
        <taxon>Neopterygii</taxon>
        <taxon>Teleostei</taxon>
        <taxon>Anguilliformes</taxon>
        <taxon>Synaphobranchidae</taxon>
        <taxon>Synaphobranchus</taxon>
    </lineage>
</organism>
<sequence>MMKWQPRKKVVLKHPSISVTSGIPVTIPRLCAGSRLTLPLPPPSSGEQPIRCDLAGQRLELVCTSERNDDSGKIQRPALS</sequence>
<dbReference type="Proteomes" id="UP001152622">
    <property type="component" value="Chromosome 1"/>
</dbReference>